<keyword evidence="1" id="KW-0812">Transmembrane</keyword>
<keyword evidence="4" id="KW-1185">Reference proteome</keyword>
<keyword evidence="2" id="KW-0732">Signal</keyword>
<accession>A0ABD3XDT1</accession>
<evidence type="ECO:0000256" key="1">
    <source>
        <dbReference type="SAM" id="Phobius"/>
    </source>
</evidence>
<evidence type="ECO:0000256" key="2">
    <source>
        <dbReference type="SAM" id="SignalP"/>
    </source>
</evidence>
<dbReference type="Gene3D" id="2.60.40.10">
    <property type="entry name" value="Immunoglobulins"/>
    <property type="match status" value="1"/>
</dbReference>
<name>A0ABD3XDT1_SINWO</name>
<protein>
    <submittedName>
        <fullName evidence="3">Uncharacterized protein</fullName>
    </submittedName>
</protein>
<comment type="caution">
    <text evidence="3">The sequence shown here is derived from an EMBL/GenBank/DDBJ whole genome shotgun (WGS) entry which is preliminary data.</text>
</comment>
<keyword evidence="1" id="KW-0472">Membrane</keyword>
<dbReference type="AlphaFoldDB" id="A0ABD3XDT1"/>
<evidence type="ECO:0000313" key="4">
    <source>
        <dbReference type="Proteomes" id="UP001634394"/>
    </source>
</evidence>
<dbReference type="SUPFAM" id="SSF48726">
    <property type="entry name" value="Immunoglobulin"/>
    <property type="match status" value="1"/>
</dbReference>
<evidence type="ECO:0000313" key="3">
    <source>
        <dbReference type="EMBL" id="KAL3884262.1"/>
    </source>
</evidence>
<feature type="transmembrane region" description="Helical" evidence="1">
    <location>
        <begin position="170"/>
        <end position="192"/>
    </location>
</feature>
<dbReference type="EMBL" id="JBJQND010000002">
    <property type="protein sequence ID" value="KAL3884262.1"/>
    <property type="molecule type" value="Genomic_DNA"/>
</dbReference>
<dbReference type="InterPro" id="IPR036179">
    <property type="entry name" value="Ig-like_dom_sf"/>
</dbReference>
<feature type="chain" id="PRO_5044751097" evidence="2">
    <location>
        <begin position="25"/>
        <end position="218"/>
    </location>
</feature>
<organism evidence="3 4">
    <name type="scientific">Sinanodonta woodiana</name>
    <name type="common">Chinese pond mussel</name>
    <name type="synonym">Anodonta woodiana</name>
    <dbReference type="NCBI Taxonomy" id="1069815"/>
    <lineage>
        <taxon>Eukaryota</taxon>
        <taxon>Metazoa</taxon>
        <taxon>Spiralia</taxon>
        <taxon>Lophotrochozoa</taxon>
        <taxon>Mollusca</taxon>
        <taxon>Bivalvia</taxon>
        <taxon>Autobranchia</taxon>
        <taxon>Heteroconchia</taxon>
        <taxon>Palaeoheterodonta</taxon>
        <taxon>Unionida</taxon>
        <taxon>Unionoidea</taxon>
        <taxon>Unionidae</taxon>
        <taxon>Unioninae</taxon>
        <taxon>Sinanodonta</taxon>
    </lineage>
</organism>
<dbReference type="Proteomes" id="UP001634394">
    <property type="component" value="Unassembled WGS sequence"/>
</dbReference>
<dbReference type="InterPro" id="IPR013783">
    <property type="entry name" value="Ig-like_fold"/>
</dbReference>
<keyword evidence="1" id="KW-1133">Transmembrane helix</keyword>
<sequence length="218" mass="24175">MTGSGLFIFFLEIALGCGPCIVQGFMCCTAKNPIIITGDTIPTVNFTWDCTLMSNESILSLVWLKDDICIGKVSFGTFTPCESYKGRVELFETCGISISNLSRKDSGHYNVVILLKGNHDQYEPCQPIYLPVLPEHRPVFKERTALTFSQGEQSSESSNCEQHEPSKLEIGLICGILPLTVIFGLGGVVCYFRRKRHKANYIENENVSPEHSPLSISV</sequence>
<feature type="signal peptide" evidence="2">
    <location>
        <begin position="1"/>
        <end position="24"/>
    </location>
</feature>
<reference evidence="3 4" key="1">
    <citation type="submission" date="2024-11" db="EMBL/GenBank/DDBJ databases">
        <title>Chromosome-level genome assembly of the freshwater bivalve Anodonta woodiana.</title>
        <authorList>
            <person name="Chen X."/>
        </authorList>
    </citation>
    <scope>NUCLEOTIDE SEQUENCE [LARGE SCALE GENOMIC DNA]</scope>
    <source>
        <strain evidence="3">MN2024</strain>
        <tissue evidence="3">Gills</tissue>
    </source>
</reference>
<gene>
    <name evidence="3" type="ORF">ACJMK2_024413</name>
</gene>
<proteinExistence type="predicted"/>